<reference evidence="2" key="1">
    <citation type="submission" date="2022-11" db="UniProtKB">
        <authorList>
            <consortium name="WormBaseParasite"/>
        </authorList>
    </citation>
    <scope>IDENTIFICATION</scope>
</reference>
<dbReference type="WBParaSite" id="PS1159_v2.g7679.t1">
    <property type="protein sequence ID" value="PS1159_v2.g7679.t1"/>
    <property type="gene ID" value="PS1159_v2.g7679"/>
</dbReference>
<dbReference type="Proteomes" id="UP000887580">
    <property type="component" value="Unplaced"/>
</dbReference>
<protein>
    <submittedName>
        <fullName evidence="2">Mitofilin</fullName>
    </submittedName>
</protein>
<organism evidence="1 2">
    <name type="scientific">Panagrolaimus sp. PS1159</name>
    <dbReference type="NCBI Taxonomy" id="55785"/>
    <lineage>
        <taxon>Eukaryota</taxon>
        <taxon>Metazoa</taxon>
        <taxon>Ecdysozoa</taxon>
        <taxon>Nematoda</taxon>
        <taxon>Chromadorea</taxon>
        <taxon>Rhabditida</taxon>
        <taxon>Tylenchina</taxon>
        <taxon>Panagrolaimomorpha</taxon>
        <taxon>Panagrolaimoidea</taxon>
        <taxon>Panagrolaimidae</taxon>
        <taxon>Panagrolaimus</taxon>
    </lineage>
</organism>
<evidence type="ECO:0000313" key="1">
    <source>
        <dbReference type="Proteomes" id="UP000887580"/>
    </source>
</evidence>
<proteinExistence type="predicted"/>
<name>A0AC35GR77_9BILA</name>
<accession>A0AC35GR77</accession>
<sequence length="180" mass="19678">MQRVTKLRAAACQQHVVQAIRNEATVNQHPHVPRPPPGGPVPPLPHEAPRSSHFGKLLVALGTGGAAYYGYQNYDMIKEKMEESLPAPVLETLGMAHKRQIAAVEPPKIKPLPSPVVPRKEPVSSPKLPPAPLQKPNAPIRTVEPVDVKASQIGSITSSNTSETNELNKRMAYYMITVFY</sequence>
<evidence type="ECO:0000313" key="2">
    <source>
        <dbReference type="WBParaSite" id="PS1159_v2.g7679.t1"/>
    </source>
</evidence>